<proteinExistence type="inferred from homology"/>
<evidence type="ECO:0000256" key="7">
    <source>
        <dbReference type="PIRSR" id="PIRSR000524-1"/>
    </source>
</evidence>
<feature type="modified residue" description="N6-(pyridoxal phosphate)lysine" evidence="8">
    <location>
        <position position="246"/>
    </location>
</feature>
<evidence type="ECO:0000259" key="9">
    <source>
        <dbReference type="Pfam" id="PF00266"/>
    </source>
</evidence>
<evidence type="ECO:0000256" key="4">
    <source>
        <dbReference type="ARBA" id="ARBA00022679"/>
    </source>
</evidence>
<feature type="domain" description="Aminotransferase class V" evidence="9">
    <location>
        <begin position="86"/>
        <end position="388"/>
    </location>
</feature>
<dbReference type="GO" id="GO:0004760">
    <property type="term" value="F:L-serine-pyruvate transaminase activity"/>
    <property type="evidence" value="ECO:0007669"/>
    <property type="project" value="TreeGrafter"/>
</dbReference>
<keyword evidence="3 10" id="KW-0032">Aminotransferase</keyword>
<keyword evidence="11" id="KW-1185">Reference proteome</keyword>
<dbReference type="InterPro" id="IPR015422">
    <property type="entry name" value="PyrdxlP-dep_Trfase_small"/>
</dbReference>
<dbReference type="AlphaFoldDB" id="A0A9Q0YGX4"/>
<dbReference type="InterPro" id="IPR000192">
    <property type="entry name" value="Aminotrans_V_dom"/>
</dbReference>
<evidence type="ECO:0000313" key="11">
    <source>
        <dbReference type="Proteomes" id="UP001152320"/>
    </source>
</evidence>
<comment type="similarity">
    <text evidence="2 6">Belongs to the class-V pyridoxal-phosphate-dependent aminotransferase family.</text>
</comment>
<dbReference type="Gene3D" id="3.40.640.10">
    <property type="entry name" value="Type I PLP-dependent aspartate aminotransferase-like (Major domain)"/>
    <property type="match status" value="1"/>
</dbReference>
<dbReference type="GO" id="GO:0008453">
    <property type="term" value="F:alanine-glyoxylate transaminase activity"/>
    <property type="evidence" value="ECO:0007669"/>
    <property type="project" value="UniProtKB-EC"/>
</dbReference>
<dbReference type="InterPro" id="IPR015424">
    <property type="entry name" value="PyrdxlP-dep_Trfase"/>
</dbReference>
<keyword evidence="5 6" id="KW-0663">Pyridoxal phosphate</keyword>
<accession>A0A9Q0YGX4</accession>
<dbReference type="GO" id="GO:0005777">
    <property type="term" value="C:peroxisome"/>
    <property type="evidence" value="ECO:0007669"/>
    <property type="project" value="TreeGrafter"/>
</dbReference>
<organism evidence="10 11">
    <name type="scientific">Holothuria leucospilota</name>
    <name type="common">Black long sea cucumber</name>
    <name type="synonym">Mertensiothuria leucospilota</name>
    <dbReference type="NCBI Taxonomy" id="206669"/>
    <lineage>
        <taxon>Eukaryota</taxon>
        <taxon>Metazoa</taxon>
        <taxon>Echinodermata</taxon>
        <taxon>Eleutherozoa</taxon>
        <taxon>Echinozoa</taxon>
        <taxon>Holothuroidea</taxon>
        <taxon>Aspidochirotacea</taxon>
        <taxon>Aspidochirotida</taxon>
        <taxon>Holothuriidae</taxon>
        <taxon>Holothuria</taxon>
    </lineage>
</organism>
<dbReference type="Pfam" id="PF00266">
    <property type="entry name" value="Aminotran_5"/>
    <property type="match status" value="1"/>
</dbReference>
<dbReference type="Proteomes" id="UP001152320">
    <property type="component" value="Chromosome 21"/>
</dbReference>
<evidence type="ECO:0000256" key="2">
    <source>
        <dbReference type="ARBA" id="ARBA00009236"/>
    </source>
</evidence>
<gene>
    <name evidence="10" type="ORF">HOLleu_38414</name>
</gene>
<protein>
    <recommendedName>
        <fullName evidence="6">Alanine--glyoxylate aminotransferase</fullName>
        <ecNumber evidence="6">2.6.1.44</ecNumber>
    </recommendedName>
</protein>
<evidence type="ECO:0000313" key="10">
    <source>
        <dbReference type="EMBL" id="KAJ8021266.1"/>
    </source>
</evidence>
<dbReference type="InterPro" id="IPR024169">
    <property type="entry name" value="SP_NH2Trfase/AEP_transaminase"/>
</dbReference>
<dbReference type="EMBL" id="JAIZAY010000021">
    <property type="protein sequence ID" value="KAJ8021266.1"/>
    <property type="molecule type" value="Genomic_DNA"/>
</dbReference>
<dbReference type="FunFam" id="3.40.640.10:FF:000027">
    <property type="entry name" value="Serine--pyruvate aminotransferase, mitochondrial"/>
    <property type="match status" value="1"/>
</dbReference>
<dbReference type="SUPFAM" id="SSF53383">
    <property type="entry name" value="PLP-dependent transferases"/>
    <property type="match status" value="1"/>
</dbReference>
<feature type="binding site" evidence="7">
    <location>
        <position position="397"/>
    </location>
    <ligand>
        <name>substrate</name>
    </ligand>
</feature>
<keyword evidence="4" id="KW-0808">Transferase</keyword>
<evidence type="ECO:0000256" key="6">
    <source>
        <dbReference type="PIRNR" id="PIRNR000524"/>
    </source>
</evidence>
<evidence type="ECO:0000256" key="5">
    <source>
        <dbReference type="ARBA" id="ARBA00022898"/>
    </source>
</evidence>
<dbReference type="InterPro" id="IPR015421">
    <property type="entry name" value="PyrdxlP-dep_Trfase_major"/>
</dbReference>
<dbReference type="PIRSF" id="PIRSF000524">
    <property type="entry name" value="SPT"/>
    <property type="match status" value="1"/>
</dbReference>
<dbReference type="PANTHER" id="PTHR21152:SF40">
    <property type="entry name" value="ALANINE--GLYOXYLATE AMINOTRANSFERASE"/>
    <property type="match status" value="1"/>
</dbReference>
<dbReference type="OrthoDB" id="7403325at2759"/>
<sequence>MGTSMFCPAILRITGGLVSRSYFCWPSLVKVPTTRNMSQFPTVEISPPAALKGPINVPKKLLLGAGPATSSDRVLAAGALPLLGILHAESFQVMDEIKAGLQYVFQTKNELTLAISGTGHAGMEAAAVNILEPGDVILVCKKGIWGERMAEMAERMGADVRIADKTPGDAFTLAEIEEALKKHRPCVMFITQGESSTGVGQPVEGMGDLCHKYDCLLIVDTVASLGAMPLFTDKWGIDICYSGTQKVLNAPPSLAPITFSERAREKIANRKTKVGSFYFDMGFLGNYWGCDGGPRKYHHTGPISSYYQFREALAEMADEGLENSWKKHENIIAQFHDGLRKLGCELFVKNKEYRLPTITSIVLPSDVHWKDVTTYVMQKHKIEFAGGLGPTAGQIIRIGFMGSNACPEVLATGLAALEDAIKNARSQNAAKM</sequence>
<name>A0A9Q0YGX4_HOLLE</name>
<dbReference type="Gene3D" id="3.90.1150.10">
    <property type="entry name" value="Aspartate Aminotransferase, domain 1"/>
    <property type="match status" value="1"/>
</dbReference>
<dbReference type="EC" id="2.6.1.44" evidence="6"/>
<comment type="cofactor">
    <cofactor evidence="1 6 8">
        <name>pyridoxal 5'-phosphate</name>
        <dbReference type="ChEBI" id="CHEBI:597326"/>
    </cofactor>
</comment>
<reference evidence="10" key="1">
    <citation type="submission" date="2021-10" db="EMBL/GenBank/DDBJ databases">
        <title>Tropical sea cucumber genome reveals ecological adaptation and Cuvierian tubules defense mechanism.</title>
        <authorList>
            <person name="Chen T."/>
        </authorList>
    </citation>
    <scope>NUCLEOTIDE SEQUENCE</scope>
    <source>
        <strain evidence="10">Nanhai2018</strain>
        <tissue evidence="10">Muscle</tissue>
    </source>
</reference>
<dbReference type="CDD" id="cd06451">
    <property type="entry name" value="AGAT_like"/>
    <property type="match status" value="1"/>
</dbReference>
<evidence type="ECO:0000256" key="8">
    <source>
        <dbReference type="PIRSR" id="PIRSR000524-50"/>
    </source>
</evidence>
<comment type="caution">
    <text evidence="10">The sequence shown here is derived from an EMBL/GenBank/DDBJ whole genome shotgun (WGS) entry which is preliminary data.</text>
</comment>
<dbReference type="GO" id="GO:0019265">
    <property type="term" value="P:glycine biosynthetic process, by transamination of glyoxylate"/>
    <property type="evidence" value="ECO:0007669"/>
    <property type="project" value="TreeGrafter"/>
</dbReference>
<comment type="catalytic activity">
    <reaction evidence="6">
        <text>glyoxylate + L-alanine = glycine + pyruvate</text>
        <dbReference type="Rhea" id="RHEA:24248"/>
        <dbReference type="ChEBI" id="CHEBI:15361"/>
        <dbReference type="ChEBI" id="CHEBI:36655"/>
        <dbReference type="ChEBI" id="CHEBI:57305"/>
        <dbReference type="ChEBI" id="CHEBI:57972"/>
        <dbReference type="EC" id="2.6.1.44"/>
    </reaction>
</comment>
<evidence type="ECO:0000256" key="3">
    <source>
        <dbReference type="ARBA" id="ARBA00022576"/>
    </source>
</evidence>
<dbReference type="PANTHER" id="PTHR21152">
    <property type="entry name" value="AMINOTRANSFERASE CLASS V"/>
    <property type="match status" value="1"/>
</dbReference>
<evidence type="ECO:0000256" key="1">
    <source>
        <dbReference type="ARBA" id="ARBA00001933"/>
    </source>
</evidence>